<evidence type="ECO:0000256" key="11">
    <source>
        <dbReference type="SAM" id="Phobius"/>
    </source>
</evidence>
<reference evidence="13 14" key="1">
    <citation type="submission" date="2013-03" db="EMBL/GenBank/DDBJ databases">
        <title>Genome sequence of Anaplasma phagocytophilum strain CRT38.</title>
        <authorList>
            <person name="Felsheim R.F."/>
            <person name="Kurtti T.J."/>
            <person name="Munderloh U.G."/>
        </authorList>
    </citation>
    <scope>NUCLEOTIDE SEQUENCE [LARGE SCALE GENOMIC DNA]</scope>
    <source>
        <strain evidence="13 14">CRT38</strain>
    </source>
</reference>
<dbReference type="InterPro" id="IPR050217">
    <property type="entry name" value="Peroxiredoxin"/>
</dbReference>
<keyword evidence="5" id="KW-0560">Oxidoreductase</keyword>
<dbReference type="GO" id="GO:0008379">
    <property type="term" value="F:thioredoxin peroxidase activity"/>
    <property type="evidence" value="ECO:0007669"/>
    <property type="project" value="TreeGrafter"/>
</dbReference>
<dbReference type="GO" id="GO:0006979">
    <property type="term" value="P:response to oxidative stress"/>
    <property type="evidence" value="ECO:0007669"/>
    <property type="project" value="TreeGrafter"/>
</dbReference>
<dbReference type="PANTHER" id="PTHR10681">
    <property type="entry name" value="THIOREDOXIN PEROXIDASE"/>
    <property type="match status" value="1"/>
</dbReference>
<evidence type="ECO:0000256" key="3">
    <source>
        <dbReference type="ARBA" id="ARBA00022490"/>
    </source>
</evidence>
<evidence type="ECO:0000256" key="1">
    <source>
        <dbReference type="ARBA" id="ARBA00004496"/>
    </source>
</evidence>
<dbReference type="PANTHER" id="PTHR10681:SF128">
    <property type="entry name" value="THIOREDOXIN-DEPENDENT PEROXIDE REDUCTASE, MITOCHONDRIAL"/>
    <property type="match status" value="1"/>
</dbReference>
<dbReference type="Gene3D" id="3.40.30.10">
    <property type="entry name" value="Glutaredoxin"/>
    <property type="match status" value="1"/>
</dbReference>
<dbReference type="AlphaFoldDB" id="S6G5R5"/>
<comment type="caution">
    <text evidence="13">The sequence shown here is derived from an EMBL/GenBank/DDBJ whole genome shotgun (WGS) entry which is preliminary data.</text>
</comment>
<keyword evidence="6" id="KW-1015">Disulfide bond</keyword>
<organism evidence="13 14">
    <name type="scientific">Anaplasma phagocytophilum str. CRT38</name>
    <dbReference type="NCBI Taxonomy" id="1269275"/>
    <lineage>
        <taxon>Bacteria</taxon>
        <taxon>Pseudomonadati</taxon>
        <taxon>Pseudomonadota</taxon>
        <taxon>Alphaproteobacteria</taxon>
        <taxon>Rickettsiales</taxon>
        <taxon>Anaplasmataceae</taxon>
        <taxon>Anaplasma</taxon>
        <taxon>phagocytophilum group</taxon>
    </lineage>
</organism>
<dbReference type="InterPro" id="IPR024706">
    <property type="entry name" value="Peroxiredoxin_AhpC-typ"/>
</dbReference>
<evidence type="ECO:0000313" key="13">
    <source>
        <dbReference type="EMBL" id="EOA62174.1"/>
    </source>
</evidence>
<evidence type="ECO:0000256" key="6">
    <source>
        <dbReference type="ARBA" id="ARBA00023157"/>
    </source>
</evidence>
<evidence type="ECO:0000256" key="8">
    <source>
        <dbReference type="ARBA" id="ARBA00032824"/>
    </source>
</evidence>
<evidence type="ECO:0000259" key="12">
    <source>
        <dbReference type="PROSITE" id="PS51352"/>
    </source>
</evidence>
<keyword evidence="3" id="KW-0963">Cytoplasm</keyword>
<dbReference type="GO" id="GO:0042744">
    <property type="term" value="P:hydrogen peroxide catabolic process"/>
    <property type="evidence" value="ECO:0007669"/>
    <property type="project" value="TreeGrafter"/>
</dbReference>
<dbReference type="InterPro" id="IPR000866">
    <property type="entry name" value="AhpC/TSA"/>
</dbReference>
<evidence type="ECO:0000256" key="9">
    <source>
        <dbReference type="ARBA" id="ARBA00037420"/>
    </source>
</evidence>
<dbReference type="CDD" id="cd03015">
    <property type="entry name" value="PRX_Typ2cys"/>
    <property type="match status" value="1"/>
</dbReference>
<dbReference type="Pfam" id="PF10417">
    <property type="entry name" value="1-cysPrx_C"/>
    <property type="match status" value="1"/>
</dbReference>
<keyword evidence="7" id="KW-0676">Redox-active center</keyword>
<comment type="similarity">
    <text evidence="2">Belongs to the peroxiredoxin family. AhpC/Prx1 subfamily.</text>
</comment>
<evidence type="ECO:0000256" key="5">
    <source>
        <dbReference type="ARBA" id="ARBA00023002"/>
    </source>
</evidence>
<keyword evidence="11" id="KW-0812">Transmembrane</keyword>
<name>S6G5R5_ANAPH</name>
<feature type="domain" description="Thioredoxin" evidence="12">
    <location>
        <begin position="33"/>
        <end position="192"/>
    </location>
</feature>
<dbReference type="Proteomes" id="UP000053165">
    <property type="component" value="Unassembled WGS sequence"/>
</dbReference>
<dbReference type="InterPro" id="IPR013766">
    <property type="entry name" value="Thioredoxin_domain"/>
</dbReference>
<evidence type="ECO:0000256" key="10">
    <source>
        <dbReference type="PIRSR" id="PIRSR000239-1"/>
    </source>
</evidence>
<dbReference type="GO" id="GO:0045454">
    <property type="term" value="P:cell redox homeostasis"/>
    <property type="evidence" value="ECO:0007669"/>
    <property type="project" value="TreeGrafter"/>
</dbReference>
<evidence type="ECO:0000256" key="4">
    <source>
        <dbReference type="ARBA" id="ARBA00022559"/>
    </source>
</evidence>
<dbReference type="GO" id="GO:0005829">
    <property type="term" value="C:cytosol"/>
    <property type="evidence" value="ECO:0007669"/>
    <property type="project" value="TreeGrafter"/>
</dbReference>
<dbReference type="PATRIC" id="fig|1269275.4.peg.701"/>
<dbReference type="PIRSF" id="PIRSF000239">
    <property type="entry name" value="AHPC"/>
    <property type="match status" value="1"/>
</dbReference>
<dbReference type="InterPro" id="IPR019479">
    <property type="entry name" value="Peroxiredoxin_C"/>
</dbReference>
<evidence type="ECO:0000256" key="2">
    <source>
        <dbReference type="ARBA" id="ARBA00009796"/>
    </source>
</evidence>
<feature type="active site" description="Cysteine sulfenic acid (-SOH) intermediate; for peroxidase activity" evidence="10">
    <location>
        <position position="80"/>
    </location>
</feature>
<feature type="transmembrane region" description="Helical" evidence="11">
    <location>
        <begin position="12"/>
        <end position="32"/>
    </location>
</feature>
<dbReference type="PROSITE" id="PS51352">
    <property type="entry name" value="THIOREDOXIN_2"/>
    <property type="match status" value="1"/>
</dbReference>
<dbReference type="GO" id="GO:0033554">
    <property type="term" value="P:cellular response to stress"/>
    <property type="evidence" value="ECO:0007669"/>
    <property type="project" value="TreeGrafter"/>
</dbReference>
<dbReference type="InterPro" id="IPR036249">
    <property type="entry name" value="Thioredoxin-like_sf"/>
</dbReference>
<comment type="function">
    <text evidence="9">Thiol-specific peroxidase that catalyzes the reduction of hydrogen peroxide and organic hydroperoxides to water and alcohols, respectively. Plays a role in cell protection against oxidative stress by detoxifying peroxides.</text>
</comment>
<dbReference type="EMBL" id="APHI01000002">
    <property type="protein sequence ID" value="EOA62174.1"/>
    <property type="molecule type" value="Genomic_DNA"/>
</dbReference>
<dbReference type="Pfam" id="PF00578">
    <property type="entry name" value="AhpC-TSA"/>
    <property type="match status" value="1"/>
</dbReference>
<protein>
    <recommendedName>
        <fullName evidence="8">Thioredoxin peroxidase</fullName>
    </recommendedName>
</protein>
<gene>
    <name evidence="13" type="ORF">CRT38_02872</name>
</gene>
<evidence type="ECO:0000313" key="14">
    <source>
        <dbReference type="Proteomes" id="UP000053165"/>
    </source>
</evidence>
<proteinExistence type="inferred from homology"/>
<keyword evidence="11" id="KW-0472">Membrane</keyword>
<evidence type="ECO:0000256" key="7">
    <source>
        <dbReference type="ARBA" id="ARBA00023284"/>
    </source>
</evidence>
<keyword evidence="4" id="KW-0575">Peroxidase</keyword>
<sequence>MSACYVLCSKKHIVDLVIFCILFQVFFVRRLMNLVTKPAIDFTARAVMSDGKMCDLTLSKHVAGKYAVLFFYPRDFTFVCPTEILSLHSRIPQFSEQNAEVIAISTDSEFAHSHWRNTPLEKGGIGMVSFPLVADDSHSISESYGMLFAGKVSLRGTIIIDENFVVRHQSINDLPIGRNVDEFLRIIDAIEHHKKHGEVCPAGWSKGKVAMEATQQGVEHYLQSHIDSLS</sequence>
<dbReference type="FunFam" id="3.40.30.10:FF:000002">
    <property type="entry name" value="Alkyl hydroperoxide reductase C"/>
    <property type="match status" value="1"/>
</dbReference>
<keyword evidence="11" id="KW-1133">Transmembrane helix</keyword>
<comment type="subcellular location">
    <subcellularLocation>
        <location evidence="1">Cytoplasm</location>
    </subcellularLocation>
</comment>
<dbReference type="SUPFAM" id="SSF52833">
    <property type="entry name" value="Thioredoxin-like"/>
    <property type="match status" value="1"/>
</dbReference>
<accession>S6G5R5</accession>